<evidence type="ECO:0008006" key="5">
    <source>
        <dbReference type="Google" id="ProtNLM"/>
    </source>
</evidence>
<keyword evidence="4" id="KW-1185">Reference proteome</keyword>
<feature type="chain" id="PRO_5010280154" description="Outer membrane protein G" evidence="2">
    <location>
        <begin position="26"/>
        <end position="317"/>
    </location>
</feature>
<evidence type="ECO:0000313" key="4">
    <source>
        <dbReference type="Proteomes" id="UP000179588"/>
    </source>
</evidence>
<dbReference type="AlphaFoldDB" id="A0A1S1HSH8"/>
<dbReference type="OrthoDB" id="6505751at2"/>
<evidence type="ECO:0000256" key="2">
    <source>
        <dbReference type="SAM" id="SignalP"/>
    </source>
</evidence>
<organism evidence="3 4">
    <name type="scientific">Providencia stuartii</name>
    <dbReference type="NCBI Taxonomy" id="588"/>
    <lineage>
        <taxon>Bacteria</taxon>
        <taxon>Pseudomonadati</taxon>
        <taxon>Pseudomonadota</taxon>
        <taxon>Gammaproteobacteria</taxon>
        <taxon>Enterobacterales</taxon>
        <taxon>Morganellaceae</taxon>
        <taxon>Providencia</taxon>
    </lineage>
</organism>
<name>A0A1S1HSH8_PROST</name>
<dbReference type="EMBL" id="LVIE01000145">
    <property type="protein sequence ID" value="OHT24346.1"/>
    <property type="molecule type" value="Genomic_DNA"/>
</dbReference>
<protein>
    <recommendedName>
        <fullName evidence="5">Outer membrane protein G</fullName>
    </recommendedName>
</protein>
<dbReference type="InterPro" id="IPR053713">
    <property type="entry name" value="Bact_OM_Channel_sf"/>
</dbReference>
<dbReference type="Gene3D" id="2.40.160.40">
    <property type="entry name" value="monomeric porin ompg"/>
    <property type="match status" value="1"/>
</dbReference>
<dbReference type="Proteomes" id="UP000179588">
    <property type="component" value="Unassembled WGS sequence"/>
</dbReference>
<gene>
    <name evidence="3" type="ORF">A3Q29_17945</name>
</gene>
<evidence type="ECO:0000313" key="3">
    <source>
        <dbReference type="EMBL" id="OHT24346.1"/>
    </source>
</evidence>
<accession>A0A1S1HSH8</accession>
<proteinExistence type="predicted"/>
<sequence>MIMKYLKGLILSTIIVLLTATVSQANNDYWRIDSDIYVEVEEYRGQRDNLDNKVFDKASMVGKLALTNPASLWSFYFDHRESLRNYGRNFSTSRDSYIRNRTQIGATRQLYKSHSAILNLNGTYRKESNDSAPNTPSRSSGSLYWLMPTGSFYFNKKWSFDFWDAIFYYSNFLRSNNYEWEAEHGFSYQHSEAIKAKITLYTDRVWDNNFHKIFSQDQIRGYFSIKLNEKWSISPYFRYFLNESGYTARTNLTQKVKNGYRVGTQIAYNLTPKLILWGGAAIEPTQWKYPKDNYATSGSNNRQTFYLAQFGIKYIWQ</sequence>
<feature type="signal peptide" evidence="2">
    <location>
        <begin position="1"/>
        <end position="25"/>
    </location>
</feature>
<reference evidence="3 4" key="1">
    <citation type="submission" date="2016-03" db="EMBL/GenBank/DDBJ databases">
        <title>Genome sequence of Providencia stuartii strain, isolated from the salivary glands of larval Lucilia sericata.</title>
        <authorList>
            <person name="Yuan Y."/>
            <person name="Zhang Y."/>
            <person name="Fu S."/>
            <person name="Crippen T.L."/>
            <person name="Visi D."/>
            <person name="Benbow M.E."/>
            <person name="Allen M."/>
            <person name="Tomberlin J.K."/>
            <person name="Sze S.-H."/>
            <person name="Tarone A.M."/>
        </authorList>
    </citation>
    <scope>NUCLEOTIDE SEQUENCE [LARGE SCALE GENOMIC DNA]</scope>
    <source>
        <strain evidence="3 4">Crippen</strain>
    </source>
</reference>
<keyword evidence="1 2" id="KW-0732">Signal</keyword>
<comment type="caution">
    <text evidence="3">The sequence shown here is derived from an EMBL/GenBank/DDBJ whole genome shotgun (WGS) entry which is preliminary data.</text>
</comment>
<evidence type="ECO:0000256" key="1">
    <source>
        <dbReference type="ARBA" id="ARBA00022729"/>
    </source>
</evidence>